<dbReference type="RefSeq" id="XP_004353754.1">
    <property type="nucleotide sequence ID" value="XM_004353702.1"/>
</dbReference>
<accession>L8HIL0</accession>
<dbReference type="OrthoDB" id="19305at2759"/>
<dbReference type="InterPro" id="IPR036770">
    <property type="entry name" value="Ankyrin_rpt-contain_sf"/>
</dbReference>
<evidence type="ECO:0000313" key="5">
    <source>
        <dbReference type="EMBL" id="ELR24226.1"/>
    </source>
</evidence>
<feature type="compositionally biased region" description="Basic residues" evidence="3">
    <location>
        <begin position="786"/>
        <end position="795"/>
    </location>
</feature>
<dbReference type="Gene3D" id="1.25.40.20">
    <property type="entry name" value="Ankyrin repeat-containing domain"/>
    <property type="match status" value="3"/>
</dbReference>
<proteinExistence type="predicted"/>
<feature type="repeat" description="ANK" evidence="2">
    <location>
        <begin position="118"/>
        <end position="156"/>
    </location>
</feature>
<dbReference type="KEGG" id="acan:ACA1_272270"/>
<feature type="repeat" description="ANK" evidence="2">
    <location>
        <begin position="157"/>
        <end position="189"/>
    </location>
</feature>
<dbReference type="SUPFAM" id="SSF48403">
    <property type="entry name" value="Ankyrin repeat"/>
    <property type="match status" value="1"/>
</dbReference>
<keyword evidence="2" id="KW-0040">ANK repeat</keyword>
<evidence type="ECO:0000259" key="4">
    <source>
        <dbReference type="Pfam" id="PF00168"/>
    </source>
</evidence>
<evidence type="ECO:0000256" key="2">
    <source>
        <dbReference type="PROSITE-ProRule" id="PRU00023"/>
    </source>
</evidence>
<sequence>MLRKTRDKEAAQAAPPSANFLHEAVRANRRSVVADLLSKEATRAHINSFDNFGCTPLHIAASGGSKELVELLLQYGANPSIADKSCWTPLHSAANAGDYEACKILLKAGADAMALTDAGTSALHYLVRHSTDEVELFTEVLTLLLNKGADIDSQNKHGESPLIQASFRGKKQSVDFLLEHHAEVNVTTKTGETSLHFAARIGREDIVSALLAAGADPNIRGDYGTCKDVAIAAGHNHLIAIIDSHLEKPSKKKSLLPEDPPFIPSNKSLLIGPRGILPRQRRLRHINFIYGRSLSEADPNGLMDPLLTTGVALAEDSKPFYTSEVVTDSLNPMWRGLDTSEFEEMESSPGECVIFVVRVWNCRVKDKHKLIFQSIMDLNRLGYVGTNVEELGLFPTNSLVFEMGDGLYLREETVAVMRTANQLALLDAHPSLDNRKTGRTAAYSEFIQYVFLPETLPVPTLSCTMVLRIKRELEFQIQQAASHTKVIEQRRIQHTEYLELAQKRDILRSRVGHLRREVEARQQKQQREIEDVRESRKLLIPRARMLSKAQIAFLACKQKLNEELSALDVDRQLLSALRAALDKRRWRLISEIVEIYPIQPVSTGERCLSVNLAKLPNADSFFGYEEEEIATALGSVCHVLFLVSKYLDVPLRYPILPMCSRSAIWDEISINGIFTKYPLYSRGVDKKSFDIGVFLLNKDLEQGWDVLTLRATLPNLQNLLSRGKANPRTTYNAPPSVGSASSPRKLHPSPRSATPGTPSASMRARKVSVNAQSNPATAHSNTPLTRPRRRSISNG</sequence>
<keyword evidence="1" id="KW-0175">Coiled coil</keyword>
<feature type="repeat" description="ANK" evidence="2">
    <location>
        <begin position="190"/>
        <end position="222"/>
    </location>
</feature>
<dbReference type="Pfam" id="PF00168">
    <property type="entry name" value="C2"/>
    <property type="match status" value="1"/>
</dbReference>
<dbReference type="VEuPathDB" id="AmoebaDB:ACA1_272270"/>
<dbReference type="Gene3D" id="2.60.40.150">
    <property type="entry name" value="C2 domain"/>
    <property type="match status" value="1"/>
</dbReference>
<dbReference type="PROSITE" id="PS50297">
    <property type="entry name" value="ANK_REP_REGION"/>
    <property type="match status" value="5"/>
</dbReference>
<reference evidence="5 6" key="1">
    <citation type="journal article" date="2013" name="Genome Biol.">
        <title>Genome of Acanthamoeba castellanii highlights extensive lateral gene transfer and early evolution of tyrosine kinase signaling.</title>
        <authorList>
            <person name="Clarke M."/>
            <person name="Lohan A.J."/>
            <person name="Liu B."/>
            <person name="Lagkouvardos I."/>
            <person name="Roy S."/>
            <person name="Zafar N."/>
            <person name="Bertelli C."/>
            <person name="Schilde C."/>
            <person name="Kianianmomeni A."/>
            <person name="Burglin T.R."/>
            <person name="Frech C."/>
            <person name="Turcotte B."/>
            <person name="Kopec K.O."/>
            <person name="Synnott J.M."/>
            <person name="Choo C."/>
            <person name="Paponov I."/>
            <person name="Finkler A."/>
            <person name="Soon Heng Tan C."/>
            <person name="Hutchins A.P."/>
            <person name="Weinmeier T."/>
            <person name="Rattei T."/>
            <person name="Chu J.S."/>
            <person name="Gimenez G."/>
            <person name="Irimia M."/>
            <person name="Rigden D.J."/>
            <person name="Fitzpatrick D.A."/>
            <person name="Lorenzo-Morales J."/>
            <person name="Bateman A."/>
            <person name="Chiu C.H."/>
            <person name="Tang P."/>
            <person name="Hegemann P."/>
            <person name="Fromm H."/>
            <person name="Raoult D."/>
            <person name="Greub G."/>
            <person name="Miranda-Saavedra D."/>
            <person name="Chen N."/>
            <person name="Nash P."/>
            <person name="Ginger M.L."/>
            <person name="Horn M."/>
            <person name="Schaap P."/>
            <person name="Caler L."/>
            <person name="Loftus B."/>
        </authorList>
    </citation>
    <scope>NUCLEOTIDE SEQUENCE [LARGE SCALE GENOMIC DNA]</scope>
    <source>
        <strain evidence="5 6">Neff</strain>
    </source>
</reference>
<dbReference type="GO" id="GO:0005768">
    <property type="term" value="C:endosome"/>
    <property type="evidence" value="ECO:0007669"/>
    <property type="project" value="TreeGrafter"/>
</dbReference>
<feature type="repeat" description="ANK" evidence="2">
    <location>
        <begin position="52"/>
        <end position="84"/>
    </location>
</feature>
<dbReference type="GO" id="GO:0000149">
    <property type="term" value="F:SNARE binding"/>
    <property type="evidence" value="ECO:0007669"/>
    <property type="project" value="TreeGrafter"/>
</dbReference>
<dbReference type="InterPro" id="IPR002110">
    <property type="entry name" value="Ankyrin_rpt"/>
</dbReference>
<dbReference type="GO" id="GO:0032991">
    <property type="term" value="C:protein-containing complex"/>
    <property type="evidence" value="ECO:0007669"/>
    <property type="project" value="UniProtKB-ARBA"/>
</dbReference>
<dbReference type="PANTHER" id="PTHR15157">
    <property type="entry name" value="UV RADIATION RESISTANCE-ASSOCIATED GENE PROTEIN"/>
    <property type="match status" value="1"/>
</dbReference>
<dbReference type="InterPro" id="IPR018791">
    <property type="entry name" value="UV_resistance/autophagy_Atg14"/>
</dbReference>
<dbReference type="Pfam" id="PF12796">
    <property type="entry name" value="Ank_2"/>
    <property type="match status" value="2"/>
</dbReference>
<dbReference type="GO" id="GO:0035493">
    <property type="term" value="P:SNARE complex assembly"/>
    <property type="evidence" value="ECO:0007669"/>
    <property type="project" value="TreeGrafter"/>
</dbReference>
<dbReference type="InterPro" id="IPR035892">
    <property type="entry name" value="C2_domain_sf"/>
</dbReference>
<name>L8HIL0_ACACF</name>
<dbReference type="Proteomes" id="UP000011083">
    <property type="component" value="Unassembled WGS sequence"/>
</dbReference>
<dbReference type="SMART" id="SM00248">
    <property type="entry name" value="ANK"/>
    <property type="match status" value="6"/>
</dbReference>
<dbReference type="GeneID" id="14925238"/>
<evidence type="ECO:0000313" key="6">
    <source>
        <dbReference type="Proteomes" id="UP000011083"/>
    </source>
</evidence>
<dbReference type="PANTHER" id="PTHR15157:SF5">
    <property type="entry name" value="UV RADIATION RESISTANCE-ASSOCIATED GENE PROTEIN"/>
    <property type="match status" value="1"/>
</dbReference>
<keyword evidence="6" id="KW-1185">Reference proteome</keyword>
<feature type="compositionally biased region" description="Polar residues" evidence="3">
    <location>
        <begin position="769"/>
        <end position="784"/>
    </location>
</feature>
<dbReference type="PRINTS" id="PR01415">
    <property type="entry name" value="ANKYRIN"/>
</dbReference>
<dbReference type="CDD" id="cd00030">
    <property type="entry name" value="C2"/>
    <property type="match status" value="1"/>
</dbReference>
<dbReference type="Pfam" id="PF10186">
    <property type="entry name" value="ATG14"/>
    <property type="match status" value="1"/>
</dbReference>
<feature type="domain" description="C2" evidence="4">
    <location>
        <begin position="286"/>
        <end position="380"/>
    </location>
</feature>
<feature type="compositionally biased region" description="Polar residues" evidence="3">
    <location>
        <begin position="727"/>
        <end position="742"/>
    </location>
</feature>
<evidence type="ECO:0000256" key="1">
    <source>
        <dbReference type="ARBA" id="ARBA00023054"/>
    </source>
</evidence>
<dbReference type="InterPro" id="IPR000008">
    <property type="entry name" value="C2_dom"/>
</dbReference>
<organism evidence="5 6">
    <name type="scientific">Acanthamoeba castellanii (strain ATCC 30010 / Neff)</name>
    <dbReference type="NCBI Taxonomy" id="1257118"/>
    <lineage>
        <taxon>Eukaryota</taxon>
        <taxon>Amoebozoa</taxon>
        <taxon>Discosea</taxon>
        <taxon>Longamoebia</taxon>
        <taxon>Centramoebida</taxon>
        <taxon>Acanthamoebidae</taxon>
        <taxon>Acanthamoeba</taxon>
    </lineage>
</organism>
<feature type="compositionally biased region" description="Polar residues" evidence="3">
    <location>
        <begin position="751"/>
        <end position="760"/>
    </location>
</feature>
<gene>
    <name evidence="5" type="ORF">ACA1_272270</name>
</gene>
<evidence type="ECO:0000256" key="3">
    <source>
        <dbReference type="SAM" id="MobiDB-lite"/>
    </source>
</evidence>
<dbReference type="GO" id="GO:0000323">
    <property type="term" value="C:lytic vacuole"/>
    <property type="evidence" value="ECO:0007669"/>
    <property type="project" value="TreeGrafter"/>
</dbReference>
<dbReference type="PROSITE" id="PS50088">
    <property type="entry name" value="ANK_REPEAT"/>
    <property type="match status" value="5"/>
</dbReference>
<dbReference type="EMBL" id="KB007835">
    <property type="protein sequence ID" value="ELR24226.1"/>
    <property type="molecule type" value="Genomic_DNA"/>
</dbReference>
<dbReference type="AlphaFoldDB" id="L8HIL0"/>
<dbReference type="STRING" id="1257118.L8HIL0"/>
<protein>
    <submittedName>
        <fullName evidence="5">C2 domain containing protein</fullName>
    </submittedName>
</protein>
<feature type="repeat" description="ANK" evidence="2">
    <location>
        <begin position="85"/>
        <end position="117"/>
    </location>
</feature>
<dbReference type="SUPFAM" id="SSF49562">
    <property type="entry name" value="C2 domain (Calcium/lipid-binding domain, CaLB)"/>
    <property type="match status" value="1"/>
</dbReference>
<feature type="region of interest" description="Disordered" evidence="3">
    <location>
        <begin position="720"/>
        <end position="795"/>
    </location>
</feature>